<accession>A0A8S5LAH8</accession>
<evidence type="ECO:0000313" key="1">
    <source>
        <dbReference type="EMBL" id="DAD67013.1"/>
    </source>
</evidence>
<protein>
    <submittedName>
        <fullName evidence="1">Uncharacterized protein</fullName>
    </submittedName>
</protein>
<sequence length="88" mass="10107">MYPVLTDIMQILISRVGGIVYYEDSITCMVKMNGVVIQIKRLSVEQWAVNSFSKEFFKIVDSQKPRCTFVCDRVELADILRRVSNATV</sequence>
<organism evidence="1">
    <name type="scientific">Podoviridae sp. ctNY03</name>
    <dbReference type="NCBI Taxonomy" id="2823558"/>
    <lineage>
        <taxon>Viruses</taxon>
        <taxon>Duplodnaviria</taxon>
        <taxon>Heunggongvirae</taxon>
        <taxon>Uroviricota</taxon>
        <taxon>Caudoviricetes</taxon>
    </lineage>
</organism>
<name>A0A8S5LAH8_9CAUD</name>
<reference evidence="1" key="1">
    <citation type="journal article" date="2021" name="Proc. Natl. Acad. Sci. U.S.A.">
        <title>A Catalog of Tens of Thousands of Viruses from Human Metagenomes Reveals Hidden Associations with Chronic Diseases.</title>
        <authorList>
            <person name="Tisza M.J."/>
            <person name="Buck C.B."/>
        </authorList>
    </citation>
    <scope>NUCLEOTIDE SEQUENCE</scope>
    <source>
        <strain evidence="1">CtNY03</strain>
    </source>
</reference>
<proteinExistence type="predicted"/>
<dbReference type="EMBL" id="BK014666">
    <property type="protein sequence ID" value="DAD67013.1"/>
    <property type="molecule type" value="Genomic_DNA"/>
</dbReference>